<evidence type="ECO:0000256" key="8">
    <source>
        <dbReference type="ARBA" id="ARBA00022842"/>
    </source>
</evidence>
<dbReference type="SUPFAM" id="SSF53098">
    <property type="entry name" value="Ribonuclease H-like"/>
    <property type="match status" value="1"/>
</dbReference>
<evidence type="ECO:0000256" key="9">
    <source>
        <dbReference type="ARBA" id="ARBA00023125"/>
    </source>
</evidence>
<dbReference type="EMBL" id="PCSD01000103">
    <property type="protein sequence ID" value="PIP33430.1"/>
    <property type="molecule type" value="Genomic_DNA"/>
</dbReference>
<dbReference type="GO" id="GO:0008821">
    <property type="term" value="F:crossover junction DNA endonuclease activity"/>
    <property type="evidence" value="ECO:0007669"/>
    <property type="project" value="UniProtKB-UniRule"/>
</dbReference>
<evidence type="ECO:0000256" key="6">
    <source>
        <dbReference type="ARBA" id="ARBA00022763"/>
    </source>
</evidence>
<sequence length="162" mass="17156">MVKDKIQKTIIGIDPGLADTGWGVIRVAAGANLSCLACGSLKTPAGQSLPARLEAIARGLLLIIKKYQPDLMAVEELFFCANVKTALAVGQARGVVVLTASQNRLPIFEYTPLQVKQAVSSYGRASKEQVGRMVKLILQLDEIPRPDDAADALAVAICAANV</sequence>
<feature type="active site" evidence="13">
    <location>
        <position position="75"/>
    </location>
</feature>
<evidence type="ECO:0000256" key="3">
    <source>
        <dbReference type="ARBA" id="ARBA00022722"/>
    </source>
</evidence>
<keyword evidence="4 13" id="KW-0479">Metal-binding</keyword>
<comment type="caution">
    <text evidence="15">The sequence shown here is derived from an EMBL/GenBank/DDBJ whole genome shotgun (WGS) entry which is preliminary data.</text>
</comment>
<dbReference type="AlphaFoldDB" id="A0A2G9ZLG1"/>
<keyword evidence="5 13" id="KW-0255">Endonuclease</keyword>
<dbReference type="EC" id="3.1.21.10" evidence="13 14"/>
<reference evidence="15 16" key="1">
    <citation type="submission" date="2017-09" db="EMBL/GenBank/DDBJ databases">
        <title>Depth-based differentiation of microbial function through sediment-hosted aquifers and enrichment of novel symbionts in the deep terrestrial subsurface.</title>
        <authorList>
            <person name="Probst A.J."/>
            <person name="Ladd B."/>
            <person name="Jarett J.K."/>
            <person name="Geller-Mcgrath D.E."/>
            <person name="Sieber C.M."/>
            <person name="Emerson J.B."/>
            <person name="Anantharaman K."/>
            <person name="Thomas B.C."/>
            <person name="Malmstrom R."/>
            <person name="Stieglmeier M."/>
            <person name="Klingl A."/>
            <person name="Woyke T."/>
            <person name="Ryan C.M."/>
            <person name="Banfield J.F."/>
        </authorList>
    </citation>
    <scope>NUCLEOTIDE SEQUENCE [LARGE SCALE GENOMIC DNA]</scope>
    <source>
        <strain evidence="15">CG23_combo_of_CG06-09_8_20_14_all_49_15</strain>
    </source>
</reference>
<comment type="catalytic activity">
    <reaction evidence="12 13">
        <text>Endonucleolytic cleavage at a junction such as a reciprocal single-stranded crossover between two homologous DNA duplexes (Holliday junction).</text>
        <dbReference type="EC" id="3.1.21.10"/>
    </reaction>
</comment>
<accession>A0A2G9ZLG1</accession>
<gene>
    <name evidence="13" type="primary">ruvC</name>
    <name evidence="15" type="ORF">COX22_04435</name>
</gene>
<dbReference type="PANTHER" id="PTHR30194">
    <property type="entry name" value="CROSSOVER JUNCTION ENDODEOXYRIBONUCLEASE RUVC"/>
    <property type="match status" value="1"/>
</dbReference>
<proteinExistence type="inferred from homology"/>
<evidence type="ECO:0000256" key="13">
    <source>
        <dbReference type="HAMAP-Rule" id="MF_00034"/>
    </source>
</evidence>
<feature type="active site" evidence="13">
    <location>
        <position position="148"/>
    </location>
</feature>
<dbReference type="GO" id="GO:0000287">
    <property type="term" value="F:magnesium ion binding"/>
    <property type="evidence" value="ECO:0007669"/>
    <property type="project" value="UniProtKB-UniRule"/>
</dbReference>
<evidence type="ECO:0000256" key="2">
    <source>
        <dbReference type="ARBA" id="ARBA00022490"/>
    </source>
</evidence>
<dbReference type="FunFam" id="3.30.420.10:FF:000002">
    <property type="entry name" value="Crossover junction endodeoxyribonuclease RuvC"/>
    <property type="match status" value="1"/>
</dbReference>
<comment type="subunit">
    <text evidence="13">Homodimer which binds Holliday junction (HJ) DNA. The HJ becomes 2-fold symmetrical on binding to RuvC with unstacked arms; it has a different conformation from HJ DNA in complex with RuvA. In the full resolvosome a probable DNA-RuvA(4)-RuvB(12)-RuvC(2) complex forms which resolves the HJ.</text>
</comment>
<dbReference type="GO" id="GO:0003677">
    <property type="term" value="F:DNA binding"/>
    <property type="evidence" value="ECO:0007669"/>
    <property type="project" value="UniProtKB-KW"/>
</dbReference>
<comment type="subcellular location">
    <subcellularLocation>
        <location evidence="13">Cytoplasm</location>
    </subcellularLocation>
</comment>
<dbReference type="NCBIfam" id="NF000711">
    <property type="entry name" value="PRK00039.2-1"/>
    <property type="match status" value="1"/>
</dbReference>
<dbReference type="InterPro" id="IPR036397">
    <property type="entry name" value="RNaseH_sf"/>
</dbReference>
<organism evidence="15 16">
    <name type="scientific">Candidatus Falkowbacteria bacterium CG23_combo_of_CG06-09_8_20_14_all_49_15</name>
    <dbReference type="NCBI Taxonomy" id="1974572"/>
    <lineage>
        <taxon>Bacteria</taxon>
        <taxon>Candidatus Falkowiibacteriota</taxon>
    </lineage>
</organism>
<evidence type="ECO:0000256" key="12">
    <source>
        <dbReference type="ARBA" id="ARBA00029354"/>
    </source>
</evidence>
<keyword evidence="8 13" id="KW-0460">Magnesium</keyword>
<dbReference type="GO" id="GO:0005737">
    <property type="term" value="C:cytoplasm"/>
    <property type="evidence" value="ECO:0007669"/>
    <property type="project" value="UniProtKB-SubCell"/>
</dbReference>
<dbReference type="NCBIfam" id="TIGR00228">
    <property type="entry name" value="ruvC"/>
    <property type="match status" value="1"/>
</dbReference>
<feature type="binding site" evidence="13">
    <location>
        <position position="148"/>
    </location>
    <ligand>
        <name>Mg(2+)</name>
        <dbReference type="ChEBI" id="CHEBI:18420"/>
        <label>1</label>
    </ligand>
</feature>
<comment type="function">
    <text evidence="13">The RuvA-RuvB-RuvC complex processes Holliday junction (HJ) DNA during genetic recombination and DNA repair. Endonuclease that resolves HJ intermediates. Cleaves cruciform DNA by making single-stranded nicks across the HJ at symmetrical positions within the homologous arms, yielding a 5'-phosphate and a 3'-hydroxyl group; requires a central core of homology in the junction. The consensus cleavage sequence is 5'-(A/T)TT(C/G)-3'. Cleavage occurs on the 3'-side of the TT dinucleotide at the point of strand exchange. HJ branch migration catalyzed by RuvA-RuvB allows RuvC to scan DNA until it finds its consensus sequence, where it cleaves and resolves the cruciform DNA.</text>
</comment>
<dbReference type="PRINTS" id="PR00696">
    <property type="entry name" value="RSOLVASERUVC"/>
</dbReference>
<dbReference type="InterPro" id="IPR012337">
    <property type="entry name" value="RNaseH-like_sf"/>
</dbReference>
<comment type="similarity">
    <text evidence="1 13">Belongs to the RuvC family.</text>
</comment>
<dbReference type="Pfam" id="PF02075">
    <property type="entry name" value="RuvC"/>
    <property type="match status" value="1"/>
</dbReference>
<evidence type="ECO:0000256" key="11">
    <source>
        <dbReference type="ARBA" id="ARBA00023204"/>
    </source>
</evidence>
<keyword evidence="7 13" id="KW-0378">Hydrolase</keyword>
<dbReference type="HAMAP" id="MF_00034">
    <property type="entry name" value="RuvC"/>
    <property type="match status" value="1"/>
</dbReference>
<dbReference type="Proteomes" id="UP000230729">
    <property type="component" value="Unassembled WGS sequence"/>
</dbReference>
<keyword evidence="6 13" id="KW-0227">DNA damage</keyword>
<protein>
    <recommendedName>
        <fullName evidence="13 14">Crossover junction endodeoxyribonuclease RuvC</fullName>
        <ecNumber evidence="13 14">3.1.21.10</ecNumber>
    </recommendedName>
    <alternativeName>
        <fullName evidence="13">Holliday junction nuclease RuvC</fullName>
    </alternativeName>
    <alternativeName>
        <fullName evidence="13">Holliday junction resolvase RuvC</fullName>
    </alternativeName>
</protein>
<evidence type="ECO:0000313" key="16">
    <source>
        <dbReference type="Proteomes" id="UP000230729"/>
    </source>
</evidence>
<dbReference type="GO" id="GO:0006281">
    <property type="term" value="P:DNA repair"/>
    <property type="evidence" value="ECO:0007669"/>
    <property type="project" value="UniProtKB-UniRule"/>
</dbReference>
<dbReference type="GO" id="GO:0006310">
    <property type="term" value="P:DNA recombination"/>
    <property type="evidence" value="ECO:0007669"/>
    <property type="project" value="UniProtKB-UniRule"/>
</dbReference>
<dbReference type="GO" id="GO:0048476">
    <property type="term" value="C:Holliday junction resolvase complex"/>
    <property type="evidence" value="ECO:0007669"/>
    <property type="project" value="UniProtKB-UniRule"/>
</dbReference>
<name>A0A2G9ZLG1_9BACT</name>
<keyword evidence="9 13" id="KW-0238">DNA-binding</keyword>
<feature type="binding site" evidence="13">
    <location>
        <position position="14"/>
    </location>
    <ligand>
        <name>Mg(2+)</name>
        <dbReference type="ChEBI" id="CHEBI:18420"/>
        <label>1</label>
    </ligand>
</feature>
<evidence type="ECO:0000313" key="15">
    <source>
        <dbReference type="EMBL" id="PIP33430.1"/>
    </source>
</evidence>
<feature type="active site" evidence="13">
    <location>
        <position position="14"/>
    </location>
</feature>
<keyword evidence="10 13" id="KW-0233">DNA recombination</keyword>
<evidence type="ECO:0000256" key="10">
    <source>
        <dbReference type="ARBA" id="ARBA00023172"/>
    </source>
</evidence>
<dbReference type="CDD" id="cd16962">
    <property type="entry name" value="RuvC"/>
    <property type="match status" value="1"/>
</dbReference>
<evidence type="ECO:0000256" key="5">
    <source>
        <dbReference type="ARBA" id="ARBA00022759"/>
    </source>
</evidence>
<feature type="binding site" evidence="13">
    <location>
        <position position="75"/>
    </location>
    <ligand>
        <name>Mg(2+)</name>
        <dbReference type="ChEBI" id="CHEBI:18420"/>
        <label>2</label>
    </ligand>
</feature>
<keyword evidence="2 13" id="KW-0963">Cytoplasm</keyword>
<dbReference type="Gene3D" id="3.30.420.10">
    <property type="entry name" value="Ribonuclease H-like superfamily/Ribonuclease H"/>
    <property type="match status" value="1"/>
</dbReference>
<evidence type="ECO:0000256" key="7">
    <source>
        <dbReference type="ARBA" id="ARBA00022801"/>
    </source>
</evidence>
<evidence type="ECO:0000256" key="4">
    <source>
        <dbReference type="ARBA" id="ARBA00022723"/>
    </source>
</evidence>
<keyword evidence="11 13" id="KW-0234">DNA repair</keyword>
<evidence type="ECO:0000256" key="14">
    <source>
        <dbReference type="NCBIfam" id="TIGR00228"/>
    </source>
</evidence>
<keyword evidence="3 13" id="KW-0540">Nuclease</keyword>
<comment type="cofactor">
    <cofactor evidence="13">
        <name>Mg(2+)</name>
        <dbReference type="ChEBI" id="CHEBI:18420"/>
    </cofactor>
    <text evidence="13">Binds 2 Mg(2+) ion per subunit.</text>
</comment>
<evidence type="ECO:0000256" key="1">
    <source>
        <dbReference type="ARBA" id="ARBA00009518"/>
    </source>
</evidence>
<dbReference type="InterPro" id="IPR002176">
    <property type="entry name" value="X-over_junc_endoDNase_RuvC"/>
</dbReference>
<dbReference type="PANTHER" id="PTHR30194:SF3">
    <property type="entry name" value="CROSSOVER JUNCTION ENDODEOXYRIBONUCLEASE RUVC"/>
    <property type="match status" value="1"/>
</dbReference>